<protein>
    <recommendedName>
        <fullName evidence="3">acid phosphatase</fullName>
        <ecNumber evidence="3">3.1.3.2</ecNumber>
    </recommendedName>
</protein>
<dbReference type="SUPFAM" id="SSF53254">
    <property type="entry name" value="Phosphoglycerate mutase-like"/>
    <property type="match status" value="1"/>
</dbReference>
<feature type="region of interest" description="Disordered" evidence="7">
    <location>
        <begin position="396"/>
        <end position="430"/>
    </location>
</feature>
<gene>
    <name evidence="9" type="ORF">PECUL_23A061066</name>
</gene>
<keyword evidence="4 8" id="KW-0732">Signal</keyword>
<evidence type="ECO:0000256" key="1">
    <source>
        <dbReference type="ARBA" id="ARBA00000032"/>
    </source>
</evidence>
<feature type="compositionally biased region" description="Polar residues" evidence="7">
    <location>
        <begin position="406"/>
        <end position="419"/>
    </location>
</feature>
<comment type="similarity">
    <text evidence="2">Belongs to the histidine acid phosphatase family.</text>
</comment>
<dbReference type="GO" id="GO:0003993">
    <property type="term" value="F:acid phosphatase activity"/>
    <property type="evidence" value="ECO:0007669"/>
    <property type="project" value="UniProtKB-EC"/>
</dbReference>
<keyword evidence="5" id="KW-0378">Hydrolase</keyword>
<evidence type="ECO:0000256" key="5">
    <source>
        <dbReference type="ARBA" id="ARBA00022801"/>
    </source>
</evidence>
<dbReference type="PROSITE" id="PS00616">
    <property type="entry name" value="HIS_ACID_PHOSPHAT_1"/>
    <property type="match status" value="1"/>
</dbReference>
<dbReference type="InterPro" id="IPR000560">
    <property type="entry name" value="His_Pase_clade-2"/>
</dbReference>
<evidence type="ECO:0000313" key="9">
    <source>
        <dbReference type="EMBL" id="CAH2283030.1"/>
    </source>
</evidence>
<evidence type="ECO:0000256" key="6">
    <source>
        <dbReference type="ARBA" id="ARBA00023180"/>
    </source>
</evidence>
<accession>A0AAD1W1J5</accession>
<feature type="compositionally biased region" description="Low complexity" evidence="7">
    <location>
        <begin position="465"/>
        <end position="488"/>
    </location>
</feature>
<comment type="catalytic activity">
    <reaction evidence="1">
        <text>a phosphate monoester + H2O = an alcohol + phosphate</text>
        <dbReference type="Rhea" id="RHEA:15017"/>
        <dbReference type="ChEBI" id="CHEBI:15377"/>
        <dbReference type="ChEBI" id="CHEBI:30879"/>
        <dbReference type="ChEBI" id="CHEBI:43474"/>
        <dbReference type="ChEBI" id="CHEBI:67140"/>
        <dbReference type="EC" id="3.1.3.2"/>
    </reaction>
</comment>
<keyword evidence="10" id="KW-1185">Reference proteome</keyword>
<evidence type="ECO:0000256" key="4">
    <source>
        <dbReference type="ARBA" id="ARBA00022729"/>
    </source>
</evidence>
<dbReference type="AlphaFoldDB" id="A0AAD1W1J5"/>
<dbReference type="PANTHER" id="PTHR11567:SF208">
    <property type="entry name" value="ACID PHOSPHATASE 3"/>
    <property type="match status" value="1"/>
</dbReference>
<organism evidence="9 10">
    <name type="scientific">Pelobates cultripes</name>
    <name type="common">Western spadefoot toad</name>
    <dbReference type="NCBI Taxonomy" id="61616"/>
    <lineage>
        <taxon>Eukaryota</taxon>
        <taxon>Metazoa</taxon>
        <taxon>Chordata</taxon>
        <taxon>Craniata</taxon>
        <taxon>Vertebrata</taxon>
        <taxon>Euteleostomi</taxon>
        <taxon>Amphibia</taxon>
        <taxon>Batrachia</taxon>
        <taxon>Anura</taxon>
        <taxon>Pelobatoidea</taxon>
        <taxon>Pelobatidae</taxon>
        <taxon>Pelobates</taxon>
    </lineage>
</organism>
<sequence>MPATSSGYFSLWDYFLISLIFVTLDQSRADKQLKFVLLVYRHGDRSPVHTYINDQHQESSWPDGFGQLTKIGIQQHYELGKYLRKRYSGFLNESYSRHEVYIRSSNVDRTIMSAQANLAGLFPPAGEQIWNPNLPWQPIPVHMVSPSEDKVYRAKIGYLMNQLKGKRQMIEVKRLIIQLFNGLTWKQRSCRRLLQHLEEFLKNISNASGLSIEELKADGIWTTYDALFCETIHNYTLPAWATAETMAKLSYLSEISLARIFGIHKQLEKSRLQGGVLLNTIIKNITSILSKPTSKRKMIMYSAHDTTIAALQTALNVSNGKQPPYASCHIFELYIDEIGQYSIEMYYRNDSTVNPYPLTLPGCDASCPLQKFIDLTSPVITEDWIKECGIVDKSSTQPRAHCQHSPELTVSTAQSSLSAQPRAHCQHSPELTVSTAQSSLSFSPELPLLSPSSLSAQSSLSSTADSLSAGKAPLSSTTQNSLSSTAQALHQHSAHCAQHSPELTQ</sequence>
<dbReference type="InterPro" id="IPR033379">
    <property type="entry name" value="Acid_Pase_AS"/>
</dbReference>
<evidence type="ECO:0000256" key="7">
    <source>
        <dbReference type="SAM" id="MobiDB-lite"/>
    </source>
</evidence>
<dbReference type="CDD" id="cd07061">
    <property type="entry name" value="HP_HAP_like"/>
    <property type="match status" value="1"/>
</dbReference>
<evidence type="ECO:0000256" key="2">
    <source>
        <dbReference type="ARBA" id="ARBA00005375"/>
    </source>
</evidence>
<dbReference type="GO" id="GO:0005764">
    <property type="term" value="C:lysosome"/>
    <property type="evidence" value="ECO:0007669"/>
    <property type="project" value="TreeGrafter"/>
</dbReference>
<keyword evidence="6" id="KW-0325">Glycoprotein</keyword>
<evidence type="ECO:0000313" key="10">
    <source>
        <dbReference type="Proteomes" id="UP001295444"/>
    </source>
</evidence>
<feature type="signal peptide" evidence="8">
    <location>
        <begin position="1"/>
        <end position="29"/>
    </location>
</feature>
<name>A0AAD1W1J5_PELCU</name>
<dbReference type="FunFam" id="3.40.50.1240:FF:000010">
    <property type="entry name" value="Prostatic acid phosphatase"/>
    <property type="match status" value="1"/>
</dbReference>
<dbReference type="EC" id="3.1.3.2" evidence="3"/>
<dbReference type="EMBL" id="OW240915">
    <property type="protein sequence ID" value="CAH2283030.1"/>
    <property type="molecule type" value="Genomic_DNA"/>
</dbReference>
<dbReference type="Gene3D" id="3.40.50.1240">
    <property type="entry name" value="Phosphoglycerate mutase-like"/>
    <property type="match status" value="1"/>
</dbReference>
<dbReference type="GO" id="GO:0007040">
    <property type="term" value="P:lysosome organization"/>
    <property type="evidence" value="ECO:0007669"/>
    <property type="project" value="TreeGrafter"/>
</dbReference>
<dbReference type="PANTHER" id="PTHR11567">
    <property type="entry name" value="ACID PHOSPHATASE-RELATED"/>
    <property type="match status" value="1"/>
</dbReference>
<evidence type="ECO:0000256" key="3">
    <source>
        <dbReference type="ARBA" id="ARBA00012646"/>
    </source>
</evidence>
<dbReference type="Pfam" id="PF00328">
    <property type="entry name" value="His_Phos_2"/>
    <property type="match status" value="1"/>
</dbReference>
<proteinExistence type="inferred from homology"/>
<dbReference type="Proteomes" id="UP001295444">
    <property type="component" value="Chromosome 04"/>
</dbReference>
<reference evidence="9" key="1">
    <citation type="submission" date="2022-03" db="EMBL/GenBank/DDBJ databases">
        <authorList>
            <person name="Alioto T."/>
            <person name="Alioto T."/>
            <person name="Gomez Garrido J."/>
        </authorList>
    </citation>
    <scope>NUCLEOTIDE SEQUENCE</scope>
</reference>
<evidence type="ECO:0000256" key="8">
    <source>
        <dbReference type="SAM" id="SignalP"/>
    </source>
</evidence>
<dbReference type="InterPro" id="IPR029033">
    <property type="entry name" value="His_PPase_superfam"/>
</dbReference>
<dbReference type="PROSITE" id="PS00778">
    <property type="entry name" value="HIS_ACID_PHOSPHAT_2"/>
    <property type="match status" value="1"/>
</dbReference>
<dbReference type="InterPro" id="IPR050645">
    <property type="entry name" value="Histidine_acid_phosphatase"/>
</dbReference>
<feature type="region of interest" description="Disordered" evidence="7">
    <location>
        <begin position="465"/>
        <end position="505"/>
    </location>
</feature>
<feature type="chain" id="PRO_5041990295" description="acid phosphatase" evidence="8">
    <location>
        <begin position="30"/>
        <end position="505"/>
    </location>
</feature>